<organism evidence="6 7">
    <name type="scientific">Plectosphaerella plurivora</name>
    <dbReference type="NCBI Taxonomy" id="936078"/>
    <lineage>
        <taxon>Eukaryota</taxon>
        <taxon>Fungi</taxon>
        <taxon>Dikarya</taxon>
        <taxon>Ascomycota</taxon>
        <taxon>Pezizomycotina</taxon>
        <taxon>Sordariomycetes</taxon>
        <taxon>Hypocreomycetidae</taxon>
        <taxon>Glomerellales</taxon>
        <taxon>Plectosphaerellaceae</taxon>
        <taxon>Plectosphaerella</taxon>
    </lineage>
</organism>
<dbReference type="GO" id="GO:0030735">
    <property type="term" value="F:carnosine N-methyltransferase activity"/>
    <property type="evidence" value="ECO:0007669"/>
    <property type="project" value="UniProtKB-EC"/>
</dbReference>
<evidence type="ECO:0000313" key="7">
    <source>
        <dbReference type="Proteomes" id="UP000770015"/>
    </source>
</evidence>
<keyword evidence="7" id="KW-1185">Reference proteome</keyword>
<comment type="similarity">
    <text evidence="1">Belongs to the carnosine N-methyltransferase family.</text>
</comment>
<evidence type="ECO:0000256" key="1">
    <source>
        <dbReference type="ARBA" id="ARBA00010086"/>
    </source>
</evidence>
<evidence type="ECO:0000313" key="6">
    <source>
        <dbReference type="EMBL" id="KAH6669134.1"/>
    </source>
</evidence>
<evidence type="ECO:0000256" key="2">
    <source>
        <dbReference type="ARBA" id="ARBA00012003"/>
    </source>
</evidence>
<name>A0A9P8V2N2_9PEZI</name>
<proteinExistence type="inferred from homology"/>
<accession>A0A9P8V2N2</accession>
<dbReference type="OrthoDB" id="978at2759"/>
<sequence>MADDGQFWGGTTEDIEDPEEKKVICCAVDSFIQYAKVAHFNVTHLRRQSFYALPQAQWQMLAGPPFNFLETLNRTDDAIESNAELARAIAKIGIDSFHLYPPDAAPGPDAEPVMPREWRDIAKHSDTDKARSTIRQFYRDWSDAGAAERNACFDPVFRAAEQQQARRADEGDGERIQVLVPGAGLGRLVFELCLRGYNAEGNEISYHQLLASSYILNCTASVGQHTIYPWVHTFSNHRTRANHLRSYPVPDIHPATALAALPAGAAGDMSMCAADFLCLYGDDSHRDSYDVVATVFFLDTAPNLIRYLETIYSCLRPGGVLVNVGPLLWHFENNAPGNHGRDDDGDGEHDYNNSSGIADPGSFELADDEVMALVEKVGFVIESRATGIDAPYIQDADSMLQTVYKASAWVARKPTDGSATADDIL</sequence>
<dbReference type="InterPro" id="IPR029063">
    <property type="entry name" value="SAM-dependent_MTases_sf"/>
</dbReference>
<dbReference type="PANTHER" id="PTHR12303:SF6">
    <property type="entry name" value="CARNOSINE N-METHYLTRANSFERASE"/>
    <property type="match status" value="1"/>
</dbReference>
<protein>
    <recommendedName>
        <fullName evidence="2">carnosine N-methyltransferase</fullName>
        <ecNumber evidence="2">2.1.1.22</ecNumber>
    </recommendedName>
</protein>
<dbReference type="PANTHER" id="PTHR12303">
    <property type="entry name" value="CARNOSINE N-METHYLTRANSFERASE"/>
    <property type="match status" value="1"/>
</dbReference>
<dbReference type="GO" id="GO:0032259">
    <property type="term" value="P:methylation"/>
    <property type="evidence" value="ECO:0007669"/>
    <property type="project" value="UniProtKB-KW"/>
</dbReference>
<dbReference type="InterPro" id="IPR012901">
    <property type="entry name" value="CARME"/>
</dbReference>
<dbReference type="SUPFAM" id="SSF53335">
    <property type="entry name" value="S-adenosyl-L-methionine-dependent methyltransferases"/>
    <property type="match status" value="1"/>
</dbReference>
<comment type="caution">
    <text evidence="6">The sequence shown here is derived from an EMBL/GenBank/DDBJ whole genome shotgun (WGS) entry which is preliminary data.</text>
</comment>
<dbReference type="SMART" id="SM01296">
    <property type="entry name" value="N2227"/>
    <property type="match status" value="1"/>
</dbReference>
<dbReference type="EC" id="2.1.1.22" evidence="2"/>
<dbReference type="EMBL" id="JAGSXJ010000032">
    <property type="protein sequence ID" value="KAH6669134.1"/>
    <property type="molecule type" value="Genomic_DNA"/>
</dbReference>
<gene>
    <name evidence="6" type="ORF">F5X68DRAFT_51558</name>
</gene>
<keyword evidence="3" id="KW-0489">Methyltransferase</keyword>
<reference evidence="6" key="1">
    <citation type="journal article" date="2021" name="Nat. Commun.">
        <title>Genetic determinants of endophytism in the Arabidopsis root mycobiome.</title>
        <authorList>
            <person name="Mesny F."/>
            <person name="Miyauchi S."/>
            <person name="Thiergart T."/>
            <person name="Pickel B."/>
            <person name="Atanasova L."/>
            <person name="Karlsson M."/>
            <person name="Huettel B."/>
            <person name="Barry K.W."/>
            <person name="Haridas S."/>
            <person name="Chen C."/>
            <person name="Bauer D."/>
            <person name="Andreopoulos W."/>
            <person name="Pangilinan J."/>
            <person name="LaButti K."/>
            <person name="Riley R."/>
            <person name="Lipzen A."/>
            <person name="Clum A."/>
            <person name="Drula E."/>
            <person name="Henrissat B."/>
            <person name="Kohler A."/>
            <person name="Grigoriev I.V."/>
            <person name="Martin F.M."/>
            <person name="Hacquard S."/>
        </authorList>
    </citation>
    <scope>NUCLEOTIDE SEQUENCE</scope>
    <source>
        <strain evidence="6">MPI-SDFR-AT-0117</strain>
    </source>
</reference>
<evidence type="ECO:0000256" key="4">
    <source>
        <dbReference type="ARBA" id="ARBA00022679"/>
    </source>
</evidence>
<dbReference type="AlphaFoldDB" id="A0A9P8V2N2"/>
<dbReference type="Gene3D" id="3.40.50.150">
    <property type="entry name" value="Vaccinia Virus protein VP39"/>
    <property type="match status" value="1"/>
</dbReference>
<keyword evidence="4" id="KW-0808">Transferase</keyword>
<dbReference type="Proteomes" id="UP000770015">
    <property type="component" value="Unassembled WGS sequence"/>
</dbReference>
<evidence type="ECO:0000256" key="5">
    <source>
        <dbReference type="ARBA" id="ARBA00022691"/>
    </source>
</evidence>
<evidence type="ECO:0000256" key="3">
    <source>
        <dbReference type="ARBA" id="ARBA00022603"/>
    </source>
</evidence>
<keyword evidence="5" id="KW-0949">S-adenosyl-L-methionine</keyword>
<dbReference type="Pfam" id="PF07942">
    <property type="entry name" value="CARME"/>
    <property type="match status" value="1"/>
</dbReference>